<evidence type="ECO:0000256" key="8">
    <source>
        <dbReference type="ARBA" id="ARBA00023136"/>
    </source>
</evidence>
<accession>A0ABM9B051</accession>
<dbReference type="InterPro" id="IPR011989">
    <property type="entry name" value="ARM-like"/>
</dbReference>
<feature type="transmembrane region" description="Helical" evidence="9">
    <location>
        <begin position="115"/>
        <end position="134"/>
    </location>
</feature>
<dbReference type="PANTHER" id="PTHR31187">
    <property type="match status" value="1"/>
</dbReference>
<evidence type="ECO:0000256" key="9">
    <source>
        <dbReference type="RuleBase" id="RU363121"/>
    </source>
</evidence>
<evidence type="ECO:0000313" key="11">
    <source>
        <dbReference type="Proteomes" id="UP000837803"/>
    </source>
</evidence>
<evidence type="ECO:0000256" key="6">
    <source>
        <dbReference type="ARBA" id="ARBA00022840"/>
    </source>
</evidence>
<dbReference type="SUPFAM" id="SSF48371">
    <property type="entry name" value="ARM repeat"/>
    <property type="match status" value="1"/>
</dbReference>
<dbReference type="Gene3D" id="1.25.10.10">
    <property type="entry name" value="Leucine-rich Repeat Variant"/>
    <property type="match status" value="1"/>
</dbReference>
<evidence type="ECO:0000256" key="2">
    <source>
        <dbReference type="ARBA" id="ARBA00007127"/>
    </source>
</evidence>
<dbReference type="SUPFAM" id="SSF103473">
    <property type="entry name" value="MFS general substrate transporter"/>
    <property type="match status" value="1"/>
</dbReference>
<keyword evidence="11" id="KW-1185">Reference proteome</keyword>
<keyword evidence="4 9" id="KW-0812">Transmembrane</keyword>
<dbReference type="InterPro" id="IPR036259">
    <property type="entry name" value="MFS_trans_sf"/>
</dbReference>
<protein>
    <recommendedName>
        <fullName evidence="9">ADP,ATP carrier protein</fullName>
    </recommendedName>
</protein>
<evidence type="ECO:0000313" key="10">
    <source>
        <dbReference type="EMBL" id="CAH1000150.1"/>
    </source>
</evidence>
<keyword evidence="6 9" id="KW-0067">ATP-binding</keyword>
<sequence length="956" mass="106247">MQQVLSKLFRARPGEWGAIVLLQLLVFLIICTLLIVKPTASAMFLSEYGAVGLPYMFLATAVLAAIVSTGYSAALRRYSLLRVSTVSLVVCLMVLLVCASFIRYPLARPAVAATLYLWTALFGVVAASQFWMMASFVFDVRQAKRLFGLIGAGAIAGGIAGGYLTTLLAREIGTRNLVLLAASLLVPCLILTAVIWRKYVARKQSAVDRKKKVNAAYEAPHRLILGSKHLMLLCGIVALSVTAAKLVDYQFSVLAAERYGDQDRLAAFFGFWYSTFNIVALVIQLLFTQRVVQGLGVSGALLFLPIGLGIGAMVMLLMPGLNAATLSRSVDGSLKQSLSRASVEMLFLPLDEDTKKKVKTYIDVFIDSLAGGLGGILLIALTQVLGFSAPSISWCVLLLVVGWLGSVVLIREEYIEAFRAQLSHLKPKKQRNRLKSHHRKVMAGFLQVLETGQMSTHEKQLLYVLERTDDLGGETFREPVRKLLTHPSASVRSRALRSLYLQPGAELVDEVIPLLEDTDGQVRSAAFDYLFSRPDAVGRSVLEPLLDSAEPEVAGAALVSLASETATNAFSRRQWQVSKRLRRRIRQLPTHSPAVRAAWYPFLLTAAGRSNTATGRAFIQRCMLKENEAILRHAVLAAGESQHEDLIVPLLHLIMNPKVRTLVINALVQYQAGLLGLIPGLIRSGELSLDEVRRLPRVLEKIDRQQSVDVLLSLIERHFPHDLPLRMEVLHALNTQRRDFPQRKVPTKLVYRRIVAEARLYESQQQRINVQHILLHFTRSQEELDYREAYAALLQRRMTGTFNRLFRLLGLRYPPADIIPVHLALRSDTVAIQVSGIEFLDNLLELSLKRLIIPLLDRRQRMNSEAGAGYLAVDADVPELRRQEFKSLRRTLRARDNALKVAALRLISTLNDPQYLPLLAHYAVAPDSPKKIRLVAKEALEQLRATLAPALSSPAL</sequence>
<feature type="transmembrane region" description="Helical" evidence="9">
    <location>
        <begin position="177"/>
        <end position="196"/>
    </location>
</feature>
<name>A0ABM9B051_9BACT</name>
<dbReference type="EMBL" id="CAKLPZ010000001">
    <property type="protein sequence ID" value="CAH1000150.1"/>
    <property type="molecule type" value="Genomic_DNA"/>
</dbReference>
<proteinExistence type="inferred from homology"/>
<keyword evidence="3 9" id="KW-0813">Transport</keyword>
<evidence type="ECO:0000256" key="3">
    <source>
        <dbReference type="ARBA" id="ARBA00022448"/>
    </source>
</evidence>
<dbReference type="Pfam" id="PF03219">
    <property type="entry name" value="TLC"/>
    <property type="match status" value="1"/>
</dbReference>
<comment type="similarity">
    <text evidence="2 9">Belongs to the ADP/ATP translocase tlc family.</text>
</comment>
<feature type="transmembrane region" description="Helical" evidence="9">
    <location>
        <begin position="16"/>
        <end position="36"/>
    </location>
</feature>
<dbReference type="Proteomes" id="UP000837803">
    <property type="component" value="Unassembled WGS sequence"/>
</dbReference>
<evidence type="ECO:0000256" key="4">
    <source>
        <dbReference type="ARBA" id="ARBA00022692"/>
    </source>
</evidence>
<feature type="transmembrane region" description="Helical" evidence="9">
    <location>
        <begin position="265"/>
        <end position="287"/>
    </location>
</feature>
<evidence type="ECO:0000256" key="5">
    <source>
        <dbReference type="ARBA" id="ARBA00022741"/>
    </source>
</evidence>
<feature type="transmembrane region" description="Helical" evidence="9">
    <location>
        <begin position="146"/>
        <end position="165"/>
    </location>
</feature>
<dbReference type="PANTHER" id="PTHR31187:SF1">
    <property type="entry name" value="ADP,ATP CARRIER PROTEIN 1"/>
    <property type="match status" value="1"/>
</dbReference>
<keyword evidence="8 9" id="KW-0472">Membrane</keyword>
<keyword evidence="7 9" id="KW-1133">Transmembrane helix</keyword>
<feature type="transmembrane region" description="Helical" evidence="9">
    <location>
        <begin position="48"/>
        <end position="68"/>
    </location>
</feature>
<dbReference type="Pfam" id="PF13646">
    <property type="entry name" value="HEAT_2"/>
    <property type="match status" value="1"/>
</dbReference>
<evidence type="ECO:0000256" key="7">
    <source>
        <dbReference type="ARBA" id="ARBA00022989"/>
    </source>
</evidence>
<organism evidence="10 11">
    <name type="scientific">Neolewinella maritima</name>
    <dbReference type="NCBI Taxonomy" id="1383882"/>
    <lineage>
        <taxon>Bacteria</taxon>
        <taxon>Pseudomonadati</taxon>
        <taxon>Bacteroidota</taxon>
        <taxon>Saprospiria</taxon>
        <taxon>Saprospirales</taxon>
        <taxon>Lewinellaceae</taxon>
        <taxon>Neolewinella</taxon>
    </lineage>
</organism>
<gene>
    <name evidence="10" type="ORF">LEM8419_01297</name>
</gene>
<comment type="caution">
    <text evidence="10">The sequence shown here is derived from an EMBL/GenBank/DDBJ whole genome shotgun (WGS) entry which is preliminary data.</text>
</comment>
<feature type="transmembrane region" description="Helical" evidence="9">
    <location>
        <begin position="299"/>
        <end position="318"/>
    </location>
</feature>
<feature type="transmembrane region" description="Helical" evidence="9">
    <location>
        <begin position="391"/>
        <end position="410"/>
    </location>
</feature>
<dbReference type="InterPro" id="IPR004667">
    <property type="entry name" value="ADP_ATP_car_bac_type"/>
</dbReference>
<dbReference type="RefSeq" id="WP_238750205.1">
    <property type="nucleotide sequence ID" value="NZ_CAKLPZ010000001.1"/>
</dbReference>
<reference evidence="10" key="1">
    <citation type="submission" date="2021-12" db="EMBL/GenBank/DDBJ databases">
        <authorList>
            <person name="Rodrigo-Torres L."/>
            <person name="Arahal R. D."/>
            <person name="Lucena T."/>
        </authorList>
    </citation>
    <scope>NUCLEOTIDE SEQUENCE</scope>
    <source>
        <strain evidence="10">CECT 8419</strain>
    </source>
</reference>
<feature type="transmembrane region" description="Helical" evidence="9">
    <location>
        <begin position="364"/>
        <end position="385"/>
    </location>
</feature>
<evidence type="ECO:0000256" key="1">
    <source>
        <dbReference type="ARBA" id="ARBA00004141"/>
    </source>
</evidence>
<dbReference type="InterPro" id="IPR016024">
    <property type="entry name" value="ARM-type_fold"/>
</dbReference>
<comment type="subcellular location">
    <subcellularLocation>
        <location evidence="1 9">Membrane</location>
        <topology evidence="1 9">Multi-pass membrane protein</topology>
    </subcellularLocation>
</comment>
<keyword evidence="5 9" id="KW-0547">Nucleotide-binding</keyword>
<feature type="transmembrane region" description="Helical" evidence="9">
    <location>
        <begin position="80"/>
        <end position="103"/>
    </location>
</feature>